<evidence type="ECO:0000256" key="7">
    <source>
        <dbReference type="ARBA" id="ARBA00023033"/>
    </source>
</evidence>
<evidence type="ECO:0000256" key="1">
    <source>
        <dbReference type="ARBA" id="ARBA00001971"/>
    </source>
</evidence>
<dbReference type="Proteomes" id="UP001642260">
    <property type="component" value="Unassembled WGS sequence"/>
</dbReference>
<evidence type="ECO:0008006" key="13">
    <source>
        <dbReference type="Google" id="ProtNLM"/>
    </source>
</evidence>
<evidence type="ECO:0000256" key="5">
    <source>
        <dbReference type="ARBA" id="ARBA00023002"/>
    </source>
</evidence>
<dbReference type="InterPro" id="IPR001128">
    <property type="entry name" value="Cyt_P450"/>
</dbReference>
<evidence type="ECO:0000313" key="11">
    <source>
        <dbReference type="EMBL" id="CAH8303963.1"/>
    </source>
</evidence>
<keyword evidence="10" id="KW-0812">Transmembrane</keyword>
<evidence type="ECO:0000256" key="3">
    <source>
        <dbReference type="ARBA" id="ARBA00022617"/>
    </source>
</evidence>
<keyword evidence="6 8" id="KW-0408">Iron</keyword>
<evidence type="ECO:0000256" key="4">
    <source>
        <dbReference type="ARBA" id="ARBA00022723"/>
    </source>
</evidence>
<dbReference type="GO" id="GO:0004497">
    <property type="term" value="F:monooxygenase activity"/>
    <property type="evidence" value="ECO:0007669"/>
    <property type="project" value="UniProtKB-KW"/>
</dbReference>
<keyword evidence="5 9" id="KW-0560">Oxidoreductase</keyword>
<dbReference type="InterPro" id="IPR036396">
    <property type="entry name" value="Cyt_P450_sf"/>
</dbReference>
<evidence type="ECO:0000256" key="10">
    <source>
        <dbReference type="SAM" id="Phobius"/>
    </source>
</evidence>
<evidence type="ECO:0000313" key="12">
    <source>
        <dbReference type="Proteomes" id="UP001642260"/>
    </source>
</evidence>
<dbReference type="PRINTS" id="PR00385">
    <property type="entry name" value="P450"/>
</dbReference>
<protein>
    <recommendedName>
        <fullName evidence="13">Cytochrome P450</fullName>
    </recommendedName>
</protein>
<keyword evidence="10" id="KW-1133">Transmembrane helix</keyword>
<name>A0ABC8J051_ERUVS</name>
<keyword evidence="12" id="KW-1185">Reference proteome</keyword>
<dbReference type="Gene3D" id="1.10.630.10">
    <property type="entry name" value="Cytochrome P450"/>
    <property type="match status" value="2"/>
</dbReference>
<keyword evidence="10" id="KW-0472">Membrane</keyword>
<dbReference type="PRINTS" id="PR00463">
    <property type="entry name" value="EP450I"/>
</dbReference>
<feature type="transmembrane region" description="Helical" evidence="10">
    <location>
        <begin position="59"/>
        <end position="78"/>
    </location>
</feature>
<dbReference type="EMBL" id="CAKOAT010059377">
    <property type="protein sequence ID" value="CAH8303963.1"/>
    <property type="molecule type" value="Genomic_DNA"/>
</dbReference>
<sequence length="602" mass="69534">MSTNSSYYLTFNDAFSSHEPLVPRKPFLLKNIQVLELFLALFAFIAIHSLRQKKHYGLPVWPFLGMLPSLAFGLRGNIYEWLTNILSRQNGTFRFRGPWLSSLNSTITCDPRNVEHLLKNRFSVYPKGSYFRDNLRDLLGDGIFNADDETWQRQRKTASIEFHSAKFRNLMTHSLYELVHKRLLLVLEASVKTSSPIDLQDVLLRLTFDNVCMIAFGVDPGCLGLDQPVIPFAKAFEDATEAAVCRFVMPTFVWKLMKWLNLGTEKMLKESIKGVDDFADEVIRTRKKELSLEEAAVCRFVMPTFVWKLMKWLNLGTEKMLKESIKGVDDFADEVIRTRKKELSLEGESTKRSDLLTVFMGLRDEKGGSFSDKFLRDICVNFILAGRDTSSVALSWFFWLLEKNPEVEEKIMVEMCKILRQRDDNGNGGKIDYEPVFRPEEIKKMDYLQAALSEALRLYPSVPVDHKEVQEDDVFPDGTVLKKGEKVIYAIYAMGRMEAIWGKDCREFRPERWLRDGRFMSESAYKFTAFNGGPRLCLGKDFAYYQMKSVAAAIVYRYKVMVVEGHKVEPKLALTMYMKHGLMVNLINRSVSEIDQYYAKTM</sequence>
<evidence type="ECO:0000256" key="6">
    <source>
        <dbReference type="ARBA" id="ARBA00023004"/>
    </source>
</evidence>
<accession>A0ABC8J051</accession>
<keyword evidence="4 8" id="KW-0479">Metal-binding</keyword>
<organism evidence="11 12">
    <name type="scientific">Eruca vesicaria subsp. sativa</name>
    <name type="common">Garden rocket</name>
    <name type="synonym">Eruca sativa</name>
    <dbReference type="NCBI Taxonomy" id="29727"/>
    <lineage>
        <taxon>Eukaryota</taxon>
        <taxon>Viridiplantae</taxon>
        <taxon>Streptophyta</taxon>
        <taxon>Embryophyta</taxon>
        <taxon>Tracheophyta</taxon>
        <taxon>Spermatophyta</taxon>
        <taxon>Magnoliopsida</taxon>
        <taxon>eudicotyledons</taxon>
        <taxon>Gunneridae</taxon>
        <taxon>Pentapetalae</taxon>
        <taxon>rosids</taxon>
        <taxon>malvids</taxon>
        <taxon>Brassicales</taxon>
        <taxon>Brassicaceae</taxon>
        <taxon>Brassiceae</taxon>
        <taxon>Eruca</taxon>
    </lineage>
</organism>
<evidence type="ECO:0000256" key="2">
    <source>
        <dbReference type="ARBA" id="ARBA00010617"/>
    </source>
</evidence>
<dbReference type="Pfam" id="PF00067">
    <property type="entry name" value="p450"/>
    <property type="match status" value="2"/>
</dbReference>
<evidence type="ECO:0000256" key="8">
    <source>
        <dbReference type="PIRSR" id="PIRSR602401-1"/>
    </source>
</evidence>
<reference evidence="11 12" key="1">
    <citation type="submission" date="2022-03" db="EMBL/GenBank/DDBJ databases">
        <authorList>
            <person name="Macdonald S."/>
            <person name="Ahmed S."/>
            <person name="Newling K."/>
        </authorList>
    </citation>
    <scope>NUCLEOTIDE SEQUENCE [LARGE SCALE GENOMIC DNA]</scope>
</reference>
<feature type="binding site" description="axial binding residue" evidence="8">
    <location>
        <position position="537"/>
    </location>
    <ligand>
        <name>heme</name>
        <dbReference type="ChEBI" id="CHEBI:30413"/>
    </ligand>
    <ligandPart>
        <name>Fe</name>
        <dbReference type="ChEBI" id="CHEBI:18248"/>
    </ligandPart>
</feature>
<proteinExistence type="inferred from homology"/>
<comment type="caution">
    <text evidence="11">The sequence shown here is derived from an EMBL/GenBank/DDBJ whole genome shotgun (WGS) entry which is preliminary data.</text>
</comment>
<dbReference type="GO" id="GO:0006629">
    <property type="term" value="P:lipid metabolic process"/>
    <property type="evidence" value="ECO:0007669"/>
    <property type="project" value="UniProtKB-ARBA"/>
</dbReference>
<comment type="similarity">
    <text evidence="2 9">Belongs to the cytochrome P450 family.</text>
</comment>
<keyword evidence="7 9" id="KW-0503">Monooxygenase</keyword>
<evidence type="ECO:0000256" key="9">
    <source>
        <dbReference type="RuleBase" id="RU000461"/>
    </source>
</evidence>
<dbReference type="InterPro" id="IPR017972">
    <property type="entry name" value="Cyt_P450_CS"/>
</dbReference>
<dbReference type="GO" id="GO:0046872">
    <property type="term" value="F:metal ion binding"/>
    <property type="evidence" value="ECO:0007669"/>
    <property type="project" value="UniProtKB-KW"/>
</dbReference>
<dbReference type="InterPro" id="IPR002401">
    <property type="entry name" value="Cyt_P450_E_grp-I"/>
</dbReference>
<dbReference type="AlphaFoldDB" id="A0ABC8J051"/>
<feature type="transmembrane region" description="Helical" evidence="10">
    <location>
        <begin position="27"/>
        <end position="47"/>
    </location>
</feature>
<gene>
    <name evidence="11" type="ORF">ERUC_LOCUS3524</name>
</gene>
<dbReference type="CDD" id="cd11064">
    <property type="entry name" value="CYP86A"/>
    <property type="match status" value="1"/>
</dbReference>
<dbReference type="PANTHER" id="PTHR24296">
    <property type="entry name" value="CYTOCHROME P450"/>
    <property type="match status" value="1"/>
</dbReference>
<keyword evidence="3 8" id="KW-0349">Heme</keyword>
<dbReference type="SUPFAM" id="SSF48264">
    <property type="entry name" value="Cytochrome P450"/>
    <property type="match status" value="1"/>
</dbReference>
<comment type="cofactor">
    <cofactor evidence="1 8">
        <name>heme</name>
        <dbReference type="ChEBI" id="CHEBI:30413"/>
    </cofactor>
</comment>
<dbReference type="PROSITE" id="PS00086">
    <property type="entry name" value="CYTOCHROME_P450"/>
    <property type="match status" value="1"/>
</dbReference>